<evidence type="ECO:0000256" key="3">
    <source>
        <dbReference type="ARBA" id="ARBA00023002"/>
    </source>
</evidence>
<evidence type="ECO:0000256" key="4">
    <source>
        <dbReference type="SAM" id="MobiDB-lite"/>
    </source>
</evidence>
<reference evidence="7" key="1">
    <citation type="submission" date="2023-08" db="EMBL/GenBank/DDBJ databases">
        <title>Black Yeasts Isolated from many extreme environments.</title>
        <authorList>
            <person name="Coleine C."/>
            <person name="Stajich J.E."/>
            <person name="Selbmann L."/>
        </authorList>
    </citation>
    <scope>NUCLEOTIDE SEQUENCE</scope>
    <source>
        <strain evidence="7">CCFEE 5401</strain>
    </source>
</reference>
<sequence length="536" mass="59142">MEAKGREKMVMGGVDTKGEEGSVEEEGFSDKDSDKDSEEDISMPMDDSRTLLDRQYASQGEIPKRIHLLGTGNIGKLVAHSLRGIANPPPITLIFHKHSLIRAWEKNKKQITIQDNDEVVSRGGFEIESFFHQMRRQHGVELQRGRPTVYDVARTNMQPHEAAEVVRERQTLQKQRKAAKQATVPTTDDAVSEELGTTAGHYSPPTTPFKKVINDDHTITNEVIHNLIVTTKANATVAALLKIRDRLTPESTICFLQNGMGIIDDVNEKVFPDPETRPSYVEGVVTHGVNVPPGVGARNPFFAVHAGHGTIALGLIPRENSLSTPSVPQDQNAADQEPSSLTTTKESFQGEKPQDTRAPSARYILRTLTRTPVLCAVGFTPTELLQLKLEKLAVNSVINPLTALIDSRNGALLYNYALTRTVRLLLAETSLVIRSLPELQLIPNVEKRFSAKRLEILMVSVAGQTAQNISSMLSDIRSGRQTEIDWINGYIIKRGEEVGVKCVVNYGIMMAVVGKAMVTQRERQADVPIVGETELV</sequence>
<dbReference type="PANTHER" id="PTHR43765:SF2">
    <property type="entry name" value="2-DEHYDROPANTOATE 2-REDUCTASE"/>
    <property type="match status" value="1"/>
</dbReference>
<dbReference type="Pfam" id="PF02558">
    <property type="entry name" value="ApbA"/>
    <property type="match status" value="1"/>
</dbReference>
<dbReference type="InterPro" id="IPR013332">
    <property type="entry name" value="KPR_N"/>
</dbReference>
<dbReference type="InterPro" id="IPR036291">
    <property type="entry name" value="NAD(P)-bd_dom_sf"/>
</dbReference>
<feature type="domain" description="Ketopantoate reductase C-terminal" evidence="6">
    <location>
        <begin position="384"/>
        <end position="512"/>
    </location>
</feature>
<dbReference type="SUPFAM" id="SSF51735">
    <property type="entry name" value="NAD(P)-binding Rossmann-fold domains"/>
    <property type="match status" value="1"/>
</dbReference>
<proteinExistence type="inferred from homology"/>
<accession>A0AAN7TG63</accession>
<dbReference type="Gene3D" id="1.10.1040.10">
    <property type="entry name" value="N-(1-d-carboxylethyl)-l-norvaline Dehydrogenase, domain 2"/>
    <property type="match status" value="1"/>
</dbReference>
<feature type="region of interest" description="Disordered" evidence="4">
    <location>
        <begin position="322"/>
        <end position="357"/>
    </location>
</feature>
<feature type="compositionally biased region" description="Polar residues" evidence="4">
    <location>
        <begin position="322"/>
        <end position="347"/>
    </location>
</feature>
<dbReference type="Pfam" id="PF08546">
    <property type="entry name" value="ApbA_C"/>
    <property type="match status" value="1"/>
</dbReference>
<feature type="region of interest" description="Disordered" evidence="4">
    <location>
        <begin position="1"/>
        <end position="49"/>
    </location>
</feature>
<evidence type="ECO:0000256" key="1">
    <source>
        <dbReference type="ARBA" id="ARBA00007870"/>
    </source>
</evidence>
<name>A0AAN7TG63_9PEZI</name>
<dbReference type="Gene3D" id="3.40.50.720">
    <property type="entry name" value="NAD(P)-binding Rossmann-like Domain"/>
    <property type="match status" value="1"/>
</dbReference>
<dbReference type="PANTHER" id="PTHR43765">
    <property type="entry name" value="2-DEHYDROPANTOATE 2-REDUCTASE-RELATED"/>
    <property type="match status" value="1"/>
</dbReference>
<evidence type="ECO:0008006" key="9">
    <source>
        <dbReference type="Google" id="ProtNLM"/>
    </source>
</evidence>
<dbReference type="AlphaFoldDB" id="A0AAN7TG63"/>
<gene>
    <name evidence="7" type="ORF">LTR62_002241</name>
</gene>
<dbReference type="InterPro" id="IPR008927">
    <property type="entry name" value="6-PGluconate_DH-like_C_sf"/>
</dbReference>
<comment type="caution">
    <text evidence="7">The sequence shown here is derived from an EMBL/GenBank/DDBJ whole genome shotgun (WGS) entry which is preliminary data.</text>
</comment>
<dbReference type="InterPro" id="IPR050838">
    <property type="entry name" value="Ketopantoate_reductase"/>
</dbReference>
<dbReference type="Proteomes" id="UP001310890">
    <property type="component" value="Unassembled WGS sequence"/>
</dbReference>
<keyword evidence="2" id="KW-0521">NADP</keyword>
<dbReference type="InterPro" id="IPR013752">
    <property type="entry name" value="KPA_reductase"/>
</dbReference>
<evidence type="ECO:0000259" key="6">
    <source>
        <dbReference type="Pfam" id="PF08546"/>
    </source>
</evidence>
<evidence type="ECO:0000259" key="5">
    <source>
        <dbReference type="Pfam" id="PF02558"/>
    </source>
</evidence>
<dbReference type="GO" id="GO:0050661">
    <property type="term" value="F:NADP binding"/>
    <property type="evidence" value="ECO:0007669"/>
    <property type="project" value="TreeGrafter"/>
</dbReference>
<dbReference type="InterPro" id="IPR013328">
    <property type="entry name" value="6PGD_dom2"/>
</dbReference>
<dbReference type="GO" id="GO:0008677">
    <property type="term" value="F:2-dehydropantoate 2-reductase activity"/>
    <property type="evidence" value="ECO:0007669"/>
    <property type="project" value="TreeGrafter"/>
</dbReference>
<keyword evidence="3" id="KW-0560">Oxidoreductase</keyword>
<comment type="similarity">
    <text evidence="1">Belongs to the ketopantoate reductase family.</text>
</comment>
<evidence type="ECO:0000256" key="2">
    <source>
        <dbReference type="ARBA" id="ARBA00022857"/>
    </source>
</evidence>
<feature type="domain" description="Ketopantoate reductase N-terminal" evidence="5">
    <location>
        <begin position="205"/>
        <end position="316"/>
    </location>
</feature>
<dbReference type="SUPFAM" id="SSF48179">
    <property type="entry name" value="6-phosphogluconate dehydrogenase C-terminal domain-like"/>
    <property type="match status" value="1"/>
</dbReference>
<dbReference type="GO" id="GO:0005739">
    <property type="term" value="C:mitochondrion"/>
    <property type="evidence" value="ECO:0007669"/>
    <property type="project" value="TreeGrafter"/>
</dbReference>
<evidence type="ECO:0000313" key="7">
    <source>
        <dbReference type="EMBL" id="KAK5114668.1"/>
    </source>
</evidence>
<feature type="region of interest" description="Disordered" evidence="4">
    <location>
        <begin position="175"/>
        <end position="209"/>
    </location>
</feature>
<dbReference type="EMBL" id="JAVRRL010000016">
    <property type="protein sequence ID" value="KAK5114668.1"/>
    <property type="molecule type" value="Genomic_DNA"/>
</dbReference>
<evidence type="ECO:0000313" key="8">
    <source>
        <dbReference type="Proteomes" id="UP001310890"/>
    </source>
</evidence>
<organism evidence="7 8">
    <name type="scientific">Meristemomyces frigidus</name>
    <dbReference type="NCBI Taxonomy" id="1508187"/>
    <lineage>
        <taxon>Eukaryota</taxon>
        <taxon>Fungi</taxon>
        <taxon>Dikarya</taxon>
        <taxon>Ascomycota</taxon>
        <taxon>Pezizomycotina</taxon>
        <taxon>Dothideomycetes</taxon>
        <taxon>Dothideomycetidae</taxon>
        <taxon>Mycosphaerellales</taxon>
        <taxon>Teratosphaeriaceae</taxon>
        <taxon>Meristemomyces</taxon>
    </lineage>
</organism>
<protein>
    <recommendedName>
        <fullName evidence="9">2-dehydropantoate 2-reductase</fullName>
    </recommendedName>
</protein>